<organism evidence="1 2">
    <name type="scientific">Paramuricea clavata</name>
    <name type="common">Red gorgonian</name>
    <name type="synonym">Violescent sea-whip</name>
    <dbReference type="NCBI Taxonomy" id="317549"/>
    <lineage>
        <taxon>Eukaryota</taxon>
        <taxon>Metazoa</taxon>
        <taxon>Cnidaria</taxon>
        <taxon>Anthozoa</taxon>
        <taxon>Octocorallia</taxon>
        <taxon>Malacalcyonacea</taxon>
        <taxon>Plexauridae</taxon>
        <taxon>Paramuricea</taxon>
    </lineage>
</organism>
<dbReference type="EMBL" id="CACRXK020030405">
    <property type="protein sequence ID" value="CAB4042577.1"/>
    <property type="molecule type" value="Genomic_DNA"/>
</dbReference>
<evidence type="ECO:0000313" key="1">
    <source>
        <dbReference type="EMBL" id="CAB4042577.1"/>
    </source>
</evidence>
<dbReference type="OrthoDB" id="5976613at2759"/>
<dbReference type="AlphaFoldDB" id="A0A7D9K9S6"/>
<proteinExistence type="predicted"/>
<gene>
    <name evidence="1" type="ORF">PACLA_8A024330</name>
</gene>
<sequence length="85" mass="9701">MATAESCLDNLIKSVENGEVTVATLMFLEKHASQFLKLGEIHQKNQNVSLSVKNSFSQRLSELKAFLRLRDHLECFIHFSDKFTS</sequence>
<evidence type="ECO:0000313" key="2">
    <source>
        <dbReference type="Proteomes" id="UP001152795"/>
    </source>
</evidence>
<protein>
    <submittedName>
        <fullName evidence="1">Uncharacterized protein</fullName>
    </submittedName>
</protein>
<name>A0A7D9K9S6_PARCT</name>
<accession>A0A7D9K9S6</accession>
<comment type="caution">
    <text evidence="1">The sequence shown here is derived from an EMBL/GenBank/DDBJ whole genome shotgun (WGS) entry which is preliminary data.</text>
</comment>
<reference evidence="1" key="1">
    <citation type="submission" date="2020-04" db="EMBL/GenBank/DDBJ databases">
        <authorList>
            <person name="Alioto T."/>
            <person name="Alioto T."/>
            <person name="Gomez Garrido J."/>
        </authorList>
    </citation>
    <scope>NUCLEOTIDE SEQUENCE</scope>
    <source>
        <strain evidence="1">A484AB</strain>
    </source>
</reference>
<feature type="non-terminal residue" evidence="1">
    <location>
        <position position="85"/>
    </location>
</feature>
<keyword evidence="2" id="KW-1185">Reference proteome</keyword>
<dbReference type="Proteomes" id="UP001152795">
    <property type="component" value="Unassembled WGS sequence"/>
</dbReference>